<proteinExistence type="predicted"/>
<evidence type="ECO:0000256" key="1">
    <source>
        <dbReference type="SAM" id="SignalP"/>
    </source>
</evidence>
<sequence>MLSKCCLLAVSAACVLKSISILITSSSSDRDRSSPFKYVFSCFKDSSSCQRSRFITA</sequence>
<name>A0A2P2QUZ9_RHIMU</name>
<feature type="signal peptide" evidence="1">
    <location>
        <begin position="1"/>
        <end position="20"/>
    </location>
</feature>
<protein>
    <submittedName>
        <fullName evidence="2">Filament-like plant protein isoform X1</fullName>
    </submittedName>
</protein>
<evidence type="ECO:0000313" key="2">
    <source>
        <dbReference type="EMBL" id="MBX70839.1"/>
    </source>
</evidence>
<dbReference type="EMBL" id="GGEC01090355">
    <property type="protein sequence ID" value="MBX70839.1"/>
    <property type="molecule type" value="Transcribed_RNA"/>
</dbReference>
<accession>A0A2P2QUZ9</accession>
<reference evidence="2" key="1">
    <citation type="submission" date="2018-02" db="EMBL/GenBank/DDBJ databases">
        <title>Rhizophora mucronata_Transcriptome.</title>
        <authorList>
            <person name="Meera S.P."/>
            <person name="Sreeshan A."/>
            <person name="Augustine A."/>
        </authorList>
    </citation>
    <scope>NUCLEOTIDE SEQUENCE</scope>
    <source>
        <tissue evidence="2">Leaf</tissue>
    </source>
</reference>
<dbReference type="AlphaFoldDB" id="A0A2P2QUZ9"/>
<organism evidence="2">
    <name type="scientific">Rhizophora mucronata</name>
    <name type="common">Asiatic mangrove</name>
    <dbReference type="NCBI Taxonomy" id="61149"/>
    <lineage>
        <taxon>Eukaryota</taxon>
        <taxon>Viridiplantae</taxon>
        <taxon>Streptophyta</taxon>
        <taxon>Embryophyta</taxon>
        <taxon>Tracheophyta</taxon>
        <taxon>Spermatophyta</taxon>
        <taxon>Magnoliopsida</taxon>
        <taxon>eudicotyledons</taxon>
        <taxon>Gunneridae</taxon>
        <taxon>Pentapetalae</taxon>
        <taxon>rosids</taxon>
        <taxon>fabids</taxon>
        <taxon>Malpighiales</taxon>
        <taxon>Rhizophoraceae</taxon>
        <taxon>Rhizophora</taxon>
    </lineage>
</organism>
<keyword evidence="1" id="KW-0732">Signal</keyword>
<feature type="chain" id="PRO_5015138129" evidence="1">
    <location>
        <begin position="21"/>
        <end position="57"/>
    </location>
</feature>